<dbReference type="EMBL" id="FMIO01000574">
    <property type="protein sequence ID" value="SCL99119.1"/>
    <property type="molecule type" value="Genomic_DNA"/>
</dbReference>
<sequence>QQNGSLEPNPQEKPQDSPKETPPIQEPETKESEQQPSELAPPKVTISQPEQQQPPPSGQPKDNQRETSQPSLSKPGLKNDQGTSNIPPKVPSSEQKDSGGDTEHQKCPQSDSKEDAQTPVPNKRGSDDGPDGGSRGSNYGKKDIDKGSLNPGGIPGDQGNADNGSGDGLKNSNGGAEDTDKRPLNTGGGQDDKEGSEGGSGSPPVENGTQSMPGEPFNMGSFIFKISLKGMEKLNDVITSLETIKNRFTDATKHIHNLYNTTLPSIKNGFDKSIDFFNDIINSINIDFKQVDTPAGSGDSKSEPGGTGSGSPPSDDPSPPPKGLDQTSQSSQTLQNPQAPQASQNSLLPSSTEQTKPHQSPQDPPGSQHSDPKGQEGPQKPVGDPMLKPEHPGSEVKGNETIGIGDIYIFKGYKQFVILTIVLLIPIALAIMYKYLSFGRRNELKKKNNMKKVINIVGVNKTTKTVINSTDGKKQIKIIIKSSSRKKQIKKSINSVYGGKSPSLNIYQLMQADPVP</sequence>
<feature type="compositionally biased region" description="Polar residues" evidence="1">
    <location>
        <begin position="334"/>
        <end position="369"/>
    </location>
</feature>
<keyword evidence="2" id="KW-1133">Transmembrane helix</keyword>
<protein>
    <recommendedName>
        <fullName evidence="5">CIR protein</fullName>
    </recommendedName>
</protein>
<gene>
    <name evidence="3" type="ORF">PCHDK_000560500</name>
</gene>
<evidence type="ECO:0000313" key="4">
    <source>
        <dbReference type="Proteomes" id="UP000195879"/>
    </source>
</evidence>
<keyword evidence="2" id="KW-0812">Transmembrane</keyword>
<feature type="compositionally biased region" description="Basic and acidic residues" evidence="1">
    <location>
        <begin position="94"/>
        <end position="116"/>
    </location>
</feature>
<dbReference type="Proteomes" id="UP000195879">
    <property type="component" value="Unassembled WGS sequence"/>
</dbReference>
<feature type="non-terminal residue" evidence="3">
    <location>
        <position position="1"/>
    </location>
</feature>
<evidence type="ECO:0000256" key="1">
    <source>
        <dbReference type="SAM" id="MobiDB-lite"/>
    </source>
</evidence>
<feature type="region of interest" description="Disordered" evidence="1">
    <location>
        <begin position="1"/>
        <end position="216"/>
    </location>
</feature>
<name>A0A1D3LBW1_PLACE</name>
<keyword evidence="2" id="KW-0472">Membrane</keyword>
<reference evidence="3 4" key="1">
    <citation type="submission" date="2016-08" db="EMBL/GenBank/DDBJ databases">
        <authorList>
            <consortium name="Pathogen Informatics"/>
        </authorList>
    </citation>
    <scope>NUCLEOTIDE SEQUENCE [LARGE SCALE GENOMIC DNA]</scope>
    <source>
        <strain evidence="3 4">DK</strain>
    </source>
</reference>
<feature type="region of interest" description="Disordered" evidence="1">
    <location>
        <begin position="291"/>
        <end position="399"/>
    </location>
</feature>
<feature type="non-terminal residue" evidence="3">
    <location>
        <position position="516"/>
    </location>
</feature>
<accession>A0A1D3LBW1</accession>
<proteinExistence type="predicted"/>
<feature type="transmembrane region" description="Helical" evidence="2">
    <location>
        <begin position="416"/>
        <end position="436"/>
    </location>
</feature>
<evidence type="ECO:0000313" key="3">
    <source>
        <dbReference type="EMBL" id="SCL99119.1"/>
    </source>
</evidence>
<feature type="compositionally biased region" description="Basic and acidic residues" evidence="1">
    <location>
        <begin position="387"/>
        <end position="398"/>
    </location>
</feature>
<dbReference type="AlphaFoldDB" id="A0A1D3LBW1"/>
<evidence type="ECO:0008006" key="5">
    <source>
        <dbReference type="Google" id="ProtNLM"/>
    </source>
</evidence>
<organism evidence="3 4">
    <name type="scientific">Plasmodium chabaudi adami</name>
    <dbReference type="NCBI Taxonomy" id="5826"/>
    <lineage>
        <taxon>Eukaryota</taxon>
        <taxon>Sar</taxon>
        <taxon>Alveolata</taxon>
        <taxon>Apicomplexa</taxon>
        <taxon>Aconoidasida</taxon>
        <taxon>Haemosporida</taxon>
        <taxon>Plasmodiidae</taxon>
        <taxon>Plasmodium</taxon>
        <taxon>Plasmodium (Vinckeia)</taxon>
    </lineage>
</organism>
<evidence type="ECO:0000256" key="2">
    <source>
        <dbReference type="SAM" id="Phobius"/>
    </source>
</evidence>